<comment type="subcellular location">
    <subcellularLocation>
        <location evidence="1">Membrane</location>
    </subcellularLocation>
</comment>
<dbReference type="CDD" id="cd11386">
    <property type="entry name" value="MCP_signal"/>
    <property type="match status" value="1"/>
</dbReference>
<keyword evidence="5" id="KW-0812">Transmembrane</keyword>
<evidence type="ECO:0000313" key="8">
    <source>
        <dbReference type="Proteomes" id="UP000032749"/>
    </source>
</evidence>
<dbReference type="AlphaFoldDB" id="R4YV07"/>
<dbReference type="GO" id="GO:0007165">
    <property type="term" value="P:signal transduction"/>
    <property type="evidence" value="ECO:0007669"/>
    <property type="project" value="UniProtKB-KW"/>
</dbReference>
<dbReference type="PANTHER" id="PTHR32089">
    <property type="entry name" value="METHYL-ACCEPTING CHEMOTAXIS PROTEIN MCPB"/>
    <property type="match status" value="1"/>
</dbReference>
<dbReference type="PROSITE" id="PS50111">
    <property type="entry name" value="CHEMOTAXIS_TRANSDUC_2"/>
    <property type="match status" value="1"/>
</dbReference>
<dbReference type="KEGG" id="oai:OLEAN_C31930"/>
<dbReference type="GO" id="GO:0004888">
    <property type="term" value="F:transmembrane signaling receptor activity"/>
    <property type="evidence" value="ECO:0007669"/>
    <property type="project" value="InterPro"/>
</dbReference>
<dbReference type="PRINTS" id="PR00260">
    <property type="entry name" value="CHEMTRNSDUCR"/>
</dbReference>
<keyword evidence="5" id="KW-1133">Transmembrane helix</keyword>
<evidence type="ECO:0000313" key="7">
    <source>
        <dbReference type="EMBL" id="CCK77369.1"/>
    </source>
</evidence>
<dbReference type="FunFam" id="1.10.287.950:FF:000001">
    <property type="entry name" value="Methyl-accepting chemotaxis sensory transducer"/>
    <property type="match status" value="1"/>
</dbReference>
<proteinExistence type="inferred from homology"/>
<feature type="domain" description="Methyl-accepting transducer" evidence="6">
    <location>
        <begin position="397"/>
        <end position="633"/>
    </location>
</feature>
<evidence type="ECO:0000256" key="3">
    <source>
        <dbReference type="ARBA" id="ARBA00029447"/>
    </source>
</evidence>
<dbReference type="Pfam" id="PF00015">
    <property type="entry name" value="MCPsignal"/>
    <property type="match status" value="1"/>
</dbReference>
<feature type="transmembrane region" description="Helical" evidence="5">
    <location>
        <begin position="20"/>
        <end position="37"/>
    </location>
</feature>
<evidence type="ECO:0000256" key="4">
    <source>
        <dbReference type="PROSITE-ProRule" id="PRU00284"/>
    </source>
</evidence>
<accession>R4YV07</accession>
<keyword evidence="8" id="KW-1185">Reference proteome</keyword>
<evidence type="ECO:0000256" key="2">
    <source>
        <dbReference type="ARBA" id="ARBA00023224"/>
    </source>
</evidence>
<dbReference type="SMART" id="SM00283">
    <property type="entry name" value="MA"/>
    <property type="match status" value="1"/>
</dbReference>
<reference evidence="7 8" key="1">
    <citation type="journal article" date="2013" name="Nat. Commun.">
        <title>Genome sequence and functional genomic analysis of the oil-degrading bacterium Oleispira antarctica.</title>
        <authorList>
            <person name="Kube M."/>
            <person name="Chernikova T.N."/>
            <person name="Al-Ramahi Y."/>
            <person name="Beloqui A."/>
            <person name="Lopez-Cortez N."/>
            <person name="Guazzaroni M.E."/>
            <person name="Heipieper H.J."/>
            <person name="Klages S."/>
            <person name="Kotsyurbenko O.R."/>
            <person name="Langer I."/>
            <person name="Nechitaylo T.Y."/>
            <person name="Lunsdorf H."/>
            <person name="Fernandez M."/>
            <person name="Juarez S."/>
            <person name="Ciordia S."/>
            <person name="Singer A."/>
            <person name="Kagan O."/>
            <person name="Egorova O."/>
            <person name="Petit P.A."/>
            <person name="Stogios P."/>
            <person name="Kim Y."/>
            <person name="Tchigvintsev A."/>
            <person name="Flick R."/>
            <person name="Denaro R."/>
            <person name="Genovese M."/>
            <person name="Albar J.P."/>
            <person name="Reva O.N."/>
            <person name="Martinez-Gomariz M."/>
            <person name="Tran H."/>
            <person name="Ferrer M."/>
            <person name="Savchenko A."/>
            <person name="Yakunin A.F."/>
            <person name="Yakimov M.M."/>
            <person name="Golyshina O.V."/>
            <person name="Reinhardt R."/>
            <person name="Golyshin P.N."/>
        </authorList>
    </citation>
    <scope>NUCLEOTIDE SEQUENCE [LARGE SCALE GENOMIC DNA]</scope>
</reference>
<dbReference type="OrthoDB" id="5800769at2"/>
<sequence>MYSIGIKFLNKLSFTRKFQIILFTLFLPILYASVIIYKENSNRIELISNKIIGIETVNKLKPLRILAAKHRGNSAQWFSGNTQLNTTIRSLEQDMVKAFDVVQIEINSPFYSDNSRQAFNQLKKGWNKLKFESIKNESPSKVFMQHSAWVKQTDNLIRDIATQSGLTLDLNIATHKLMEITVFSISQLQEQLGQLRGIGAGAATKGTFNSQSFILASTLANEVTNTAAEIEYEFSILKEISLSYIPNELKQSQESIQKFVQISSKQLLEPDSPTISGKDYFSAGTDAIVQATRLYQAINNIYQNELRKNEEKMVQSMILSLGSFFLLFLISCYLFICLKITVDYNARITQSMAADLEEGRLNQEYHSDSKDELGNTINALKASFSKLRIVVSKVRTHSDTLSHSSNTLSNVSAEVNQLGEDQKNRVALISTAASELAQTAEEVSSHCDHAATKMHESQQQASLGATHSHSSAEVIRTLANNVRSAGDEIGEVAQQAASISTVIDVIKAIAEQTNLLALNAAIEAARAGEQGRGFAVVADEVRTLATRTQESTNEIENTISNLQQVAEKAVLAMATSCDQASQSETEATKTGEILSSIENSINEVSSLIEQVATAGVQQAGAANEIAHNIQAVDDASTTLLTKSQSMSNIANEVGNDSAELDQQMQQFEV</sequence>
<dbReference type="SUPFAM" id="SSF58104">
    <property type="entry name" value="Methyl-accepting chemotaxis protein (MCP) signaling domain"/>
    <property type="match status" value="1"/>
</dbReference>
<dbReference type="GO" id="GO:0006935">
    <property type="term" value="P:chemotaxis"/>
    <property type="evidence" value="ECO:0007669"/>
    <property type="project" value="InterPro"/>
</dbReference>
<evidence type="ECO:0000256" key="1">
    <source>
        <dbReference type="ARBA" id="ARBA00004370"/>
    </source>
</evidence>
<name>R4YV07_OLEAN</name>
<gene>
    <name evidence="7" type="ORF">OLEAN_C31930</name>
</gene>
<dbReference type="PANTHER" id="PTHR32089:SF120">
    <property type="entry name" value="METHYL-ACCEPTING CHEMOTAXIS PROTEIN TLPQ"/>
    <property type="match status" value="1"/>
</dbReference>
<feature type="transmembrane region" description="Helical" evidence="5">
    <location>
        <begin position="317"/>
        <end position="336"/>
    </location>
</feature>
<keyword evidence="2 4" id="KW-0807">Transducer</keyword>
<dbReference type="InterPro" id="IPR004089">
    <property type="entry name" value="MCPsignal_dom"/>
</dbReference>
<keyword evidence="5" id="KW-0472">Membrane</keyword>
<dbReference type="Gene3D" id="1.10.287.950">
    <property type="entry name" value="Methyl-accepting chemotaxis protein"/>
    <property type="match status" value="1"/>
</dbReference>
<dbReference type="GO" id="GO:0016020">
    <property type="term" value="C:membrane"/>
    <property type="evidence" value="ECO:0007669"/>
    <property type="project" value="UniProtKB-SubCell"/>
</dbReference>
<evidence type="ECO:0000259" key="6">
    <source>
        <dbReference type="PROSITE" id="PS50111"/>
    </source>
</evidence>
<dbReference type="STRING" id="698738.OLEAN_C31930"/>
<dbReference type="InterPro" id="IPR004090">
    <property type="entry name" value="Chemotax_Me-accpt_rcpt"/>
</dbReference>
<dbReference type="HOGENOM" id="CLU_000445_107_27_6"/>
<protein>
    <submittedName>
        <fullName evidence="7">Methyl-accepting chemotaxis protein</fullName>
    </submittedName>
</protein>
<comment type="similarity">
    <text evidence="3">Belongs to the methyl-accepting chemotaxis (MCP) protein family.</text>
</comment>
<dbReference type="EMBL" id="FO203512">
    <property type="protein sequence ID" value="CCK77369.1"/>
    <property type="molecule type" value="Genomic_DNA"/>
</dbReference>
<organism evidence="7 8">
    <name type="scientific">Oleispira antarctica RB-8</name>
    <dbReference type="NCBI Taxonomy" id="698738"/>
    <lineage>
        <taxon>Bacteria</taxon>
        <taxon>Pseudomonadati</taxon>
        <taxon>Pseudomonadota</taxon>
        <taxon>Gammaproteobacteria</taxon>
        <taxon>Oceanospirillales</taxon>
        <taxon>Oceanospirillaceae</taxon>
        <taxon>Oleispira</taxon>
    </lineage>
</organism>
<dbReference type="Proteomes" id="UP000032749">
    <property type="component" value="Chromosome"/>
</dbReference>
<evidence type="ECO:0000256" key="5">
    <source>
        <dbReference type="SAM" id="Phobius"/>
    </source>
</evidence>